<dbReference type="STRING" id="1321606.SAMD00020551_0352"/>
<feature type="domain" description="N-acetyltransferase" evidence="1">
    <location>
        <begin position="73"/>
        <end position="224"/>
    </location>
</feature>
<dbReference type="Pfam" id="PF13302">
    <property type="entry name" value="Acetyltransf_3"/>
    <property type="match status" value="1"/>
</dbReference>
<dbReference type="GO" id="GO:0008999">
    <property type="term" value="F:protein-N-terminal-alanine acetyltransferase activity"/>
    <property type="evidence" value="ECO:0007669"/>
    <property type="project" value="TreeGrafter"/>
</dbReference>
<keyword evidence="2" id="KW-0808">Transferase</keyword>
<dbReference type="Proteomes" id="UP000031014">
    <property type="component" value="Unassembled WGS sequence"/>
</dbReference>
<name>A0A0A8X261_MESS1</name>
<dbReference type="InterPro" id="IPR016181">
    <property type="entry name" value="Acyl_CoA_acyltransferase"/>
</dbReference>
<dbReference type="Gene3D" id="3.40.630.30">
    <property type="match status" value="1"/>
</dbReference>
<evidence type="ECO:0000313" key="2">
    <source>
        <dbReference type="EMBL" id="GAM12221.1"/>
    </source>
</evidence>
<dbReference type="EMBL" id="BASE01000008">
    <property type="protein sequence ID" value="GAM12221.1"/>
    <property type="molecule type" value="Genomic_DNA"/>
</dbReference>
<dbReference type="GO" id="GO:0005737">
    <property type="term" value="C:cytoplasm"/>
    <property type="evidence" value="ECO:0007669"/>
    <property type="project" value="TreeGrafter"/>
</dbReference>
<dbReference type="InterPro" id="IPR000182">
    <property type="entry name" value="GNAT_dom"/>
</dbReference>
<reference evidence="2 3" key="1">
    <citation type="submission" date="2013-06" db="EMBL/GenBank/DDBJ databases">
        <title>Whole genome shotgun sequence of Bacillus selenatarsenatis SF-1.</title>
        <authorList>
            <person name="Kuroda M."/>
            <person name="Sei K."/>
            <person name="Yamashita M."/>
            <person name="Ike M."/>
        </authorList>
    </citation>
    <scope>NUCLEOTIDE SEQUENCE [LARGE SCALE GENOMIC DNA]</scope>
    <source>
        <strain evidence="2 3">SF-1</strain>
    </source>
</reference>
<dbReference type="InterPro" id="IPR051908">
    <property type="entry name" value="Ribosomal_N-acetyltransferase"/>
</dbReference>
<keyword evidence="3" id="KW-1185">Reference proteome</keyword>
<dbReference type="SUPFAM" id="SSF55729">
    <property type="entry name" value="Acyl-CoA N-acyltransferases (Nat)"/>
    <property type="match status" value="1"/>
</dbReference>
<evidence type="ECO:0000313" key="3">
    <source>
        <dbReference type="Proteomes" id="UP000031014"/>
    </source>
</evidence>
<dbReference type="AlphaFoldDB" id="A0A0A8X261"/>
<evidence type="ECO:0000259" key="1">
    <source>
        <dbReference type="PROSITE" id="PS51186"/>
    </source>
</evidence>
<sequence>MTDQQTEVVPRSQTLVLKIHFLGGESFFVAFFRDINRAERRNKMKDPILLNIPTQLETERLMLRAPNRTGDGSIVNQAIRDSFNELKAWLPFAQKLPSVEETEINLRKAHINFLKRTSFRFLIFHRETNDFIGTASLQGIDWDIPKCEIGYWINTKFSGSGYMTEAVKALTEFGLNQIIFKRIEIRCESTNLKSRAIPEKLGFELEGILRNDDLSADGSRLTDTCFYSVIS</sequence>
<protein>
    <submittedName>
        <fullName evidence="2">Acetyltransferase, GNAT family</fullName>
    </submittedName>
</protein>
<dbReference type="PROSITE" id="PS51186">
    <property type="entry name" value="GNAT"/>
    <property type="match status" value="1"/>
</dbReference>
<accession>A0A0A8X261</accession>
<proteinExistence type="predicted"/>
<comment type="caution">
    <text evidence="2">The sequence shown here is derived from an EMBL/GenBank/DDBJ whole genome shotgun (WGS) entry which is preliminary data.</text>
</comment>
<organism evidence="2 3">
    <name type="scientific">Mesobacillus selenatarsenatis (strain DSM 18680 / JCM 14380 / FERM P-15431 / SF-1)</name>
    <dbReference type="NCBI Taxonomy" id="1321606"/>
    <lineage>
        <taxon>Bacteria</taxon>
        <taxon>Bacillati</taxon>
        <taxon>Bacillota</taxon>
        <taxon>Bacilli</taxon>
        <taxon>Bacillales</taxon>
        <taxon>Bacillaceae</taxon>
        <taxon>Mesobacillus</taxon>
    </lineage>
</organism>
<dbReference type="PANTHER" id="PTHR43441">
    <property type="entry name" value="RIBOSOMAL-PROTEIN-SERINE ACETYLTRANSFERASE"/>
    <property type="match status" value="1"/>
</dbReference>
<gene>
    <name evidence="2" type="ORF">SAMD00020551_0352</name>
</gene>
<dbReference type="GO" id="GO:1990189">
    <property type="term" value="F:protein N-terminal-serine acetyltransferase activity"/>
    <property type="evidence" value="ECO:0007669"/>
    <property type="project" value="TreeGrafter"/>
</dbReference>
<dbReference type="PANTHER" id="PTHR43441:SF3">
    <property type="entry name" value="ACETYLTRANSFERASE"/>
    <property type="match status" value="1"/>
</dbReference>